<dbReference type="Gene3D" id="2.30.130.110">
    <property type="match status" value="1"/>
</dbReference>
<evidence type="ECO:0000256" key="1">
    <source>
        <dbReference type="ARBA" id="ARBA00023239"/>
    </source>
</evidence>
<sequence length="94" mass="10097">MEYKVLVHKPGDSTGVVITNIAVGEKVAGLVTENNTGFELEACSNIPLGHKIALKPVAAGEKIIIYGWSCGYASQPISAGEHVHVHNMKSARWR</sequence>
<evidence type="ECO:0000259" key="2">
    <source>
        <dbReference type="SMART" id="SM00858"/>
    </source>
</evidence>
<evidence type="ECO:0000313" key="4">
    <source>
        <dbReference type="Proteomes" id="UP000078532"/>
    </source>
</evidence>
<gene>
    <name evidence="3" type="ORF">A6M21_04975</name>
</gene>
<dbReference type="AlphaFoldDB" id="A0A1B7LHS0"/>
<organism evidence="3 4">
    <name type="scientific">Desulfotomaculum copahuensis</name>
    <dbReference type="NCBI Taxonomy" id="1838280"/>
    <lineage>
        <taxon>Bacteria</taxon>
        <taxon>Bacillati</taxon>
        <taxon>Bacillota</taxon>
        <taxon>Clostridia</taxon>
        <taxon>Eubacteriales</taxon>
        <taxon>Desulfotomaculaceae</taxon>
        <taxon>Desulfotomaculum</taxon>
    </lineage>
</organism>
<dbReference type="CDD" id="cd11613">
    <property type="entry name" value="SAF_AH_GD"/>
    <property type="match status" value="1"/>
</dbReference>
<proteinExistence type="predicted"/>
<feature type="domain" description="SAF" evidence="2">
    <location>
        <begin position="12"/>
        <end position="89"/>
    </location>
</feature>
<dbReference type="InterPro" id="IPR044144">
    <property type="entry name" value="SAF_UxaA/GarD"/>
</dbReference>
<keyword evidence="1" id="KW-0456">Lyase</keyword>
<dbReference type="GO" id="GO:0016829">
    <property type="term" value="F:lyase activity"/>
    <property type="evidence" value="ECO:0007669"/>
    <property type="project" value="UniProtKB-KW"/>
</dbReference>
<dbReference type="InterPro" id="IPR013974">
    <property type="entry name" value="SAF"/>
</dbReference>
<name>A0A1B7LHS0_9FIRM</name>
<protein>
    <recommendedName>
        <fullName evidence="2">SAF domain-containing protein</fullName>
    </recommendedName>
</protein>
<accession>A0A1B7LHS0</accession>
<comment type="caution">
    <text evidence="3">The sequence shown here is derived from an EMBL/GenBank/DDBJ whole genome shotgun (WGS) entry which is preliminary data.</text>
</comment>
<keyword evidence="4" id="KW-1185">Reference proteome</keyword>
<dbReference type="EMBL" id="LYVF01000047">
    <property type="protein sequence ID" value="OAT85835.1"/>
    <property type="molecule type" value="Genomic_DNA"/>
</dbReference>
<dbReference type="SMART" id="SM00858">
    <property type="entry name" value="SAF"/>
    <property type="match status" value="1"/>
</dbReference>
<dbReference type="STRING" id="1838280.A6M21_04975"/>
<reference evidence="3 4" key="1">
    <citation type="submission" date="2016-04" db="EMBL/GenBank/DDBJ databases">
        <authorList>
            <person name="Evans L.H."/>
            <person name="Alamgir A."/>
            <person name="Owens N."/>
            <person name="Weber N.D."/>
            <person name="Virtaneva K."/>
            <person name="Barbian K."/>
            <person name="Babar A."/>
            <person name="Rosenke K."/>
        </authorList>
    </citation>
    <scope>NUCLEOTIDE SEQUENCE [LARGE SCALE GENOMIC DNA]</scope>
    <source>
        <strain evidence="3 4">LMa1</strain>
    </source>
</reference>
<dbReference type="OrthoDB" id="9804574at2"/>
<dbReference type="RefSeq" id="WP_066666575.1">
    <property type="nucleotide sequence ID" value="NZ_LYVF01000047.1"/>
</dbReference>
<evidence type="ECO:0000313" key="3">
    <source>
        <dbReference type="EMBL" id="OAT85835.1"/>
    </source>
</evidence>
<dbReference type="Proteomes" id="UP000078532">
    <property type="component" value="Unassembled WGS sequence"/>
</dbReference>